<comment type="caution">
    <text evidence="8">The sequence shown here is derived from an EMBL/GenBank/DDBJ whole genome shotgun (WGS) entry which is preliminary data.</text>
</comment>
<keyword evidence="9" id="KW-1185">Reference proteome</keyword>
<dbReference type="SUPFAM" id="SSF56349">
    <property type="entry name" value="DNA breaking-rejoining enzymes"/>
    <property type="match status" value="1"/>
</dbReference>
<reference evidence="9" key="1">
    <citation type="journal article" date="2019" name="Int. J. Syst. Evol. Microbiol.">
        <title>The Global Catalogue of Microorganisms (GCM) 10K type strain sequencing project: providing services to taxonomists for standard genome sequencing and annotation.</title>
        <authorList>
            <consortium name="The Broad Institute Genomics Platform"/>
            <consortium name="The Broad Institute Genome Sequencing Center for Infectious Disease"/>
            <person name="Wu L."/>
            <person name="Ma J."/>
        </authorList>
    </citation>
    <scope>NUCLEOTIDE SEQUENCE [LARGE SCALE GENOMIC DNA]</scope>
    <source>
        <strain evidence="9">TBRC 5781</strain>
    </source>
</reference>
<keyword evidence="2" id="KW-0229">DNA integration</keyword>
<evidence type="ECO:0000256" key="2">
    <source>
        <dbReference type="ARBA" id="ARBA00022908"/>
    </source>
</evidence>
<evidence type="ECO:0000313" key="9">
    <source>
        <dbReference type="Proteomes" id="UP001595697"/>
    </source>
</evidence>
<name>A0ABV8E6D1_9HYPH</name>
<evidence type="ECO:0000259" key="6">
    <source>
        <dbReference type="PROSITE" id="PS51898"/>
    </source>
</evidence>
<evidence type="ECO:0000256" key="5">
    <source>
        <dbReference type="PROSITE-ProRule" id="PRU01248"/>
    </source>
</evidence>
<comment type="similarity">
    <text evidence="1">Belongs to the 'phage' integrase family.</text>
</comment>
<dbReference type="Proteomes" id="UP001595697">
    <property type="component" value="Unassembled WGS sequence"/>
</dbReference>
<gene>
    <name evidence="8" type="ORF">ACFOVS_02340</name>
</gene>
<dbReference type="EMBL" id="JBHSBD010000008">
    <property type="protein sequence ID" value="MFC3966997.1"/>
    <property type="molecule type" value="Genomic_DNA"/>
</dbReference>
<feature type="domain" description="Tyr recombinase" evidence="6">
    <location>
        <begin position="334"/>
        <end position="530"/>
    </location>
</feature>
<dbReference type="InterPro" id="IPR050090">
    <property type="entry name" value="Tyrosine_recombinase_XerCD"/>
</dbReference>
<dbReference type="InterPro" id="IPR011010">
    <property type="entry name" value="DNA_brk_join_enz"/>
</dbReference>
<dbReference type="InterPro" id="IPR002104">
    <property type="entry name" value="Integrase_catalytic"/>
</dbReference>
<keyword evidence="3 5" id="KW-0238">DNA-binding</keyword>
<protein>
    <submittedName>
        <fullName evidence="8">DUF6538 domain-containing protein</fullName>
    </submittedName>
</protein>
<sequence length="542" mass="60211">MVLSMPSPYKHPATGVYWYRQRVPTRLKSAAKGKVVTVLIDGHSSSPTIGDDLKVSLRTKVPLEAKRLAGEAQAEFDRVWLSFEQGPVSLTLKQIVALSGQMYHTIRQVLEDDPGEAALWAARKRERKAEEQRHIGSALSELRLRTAPSLSERLGSWVDGALSQHHLTVTEATYQRLLVEFDRAAADVADLLERRAQGDFGVDTVGGRFPAYIPADQPKAPESQGPSLTKLLSAWSNRLKQPKPQTIIRYTGIVKQLIAYLGHDDASRVTDADLVRWHSELTTSGAVSHDTFIKAYRAAVSTIYAYGMTAQGGKLVTDNPAEKLLLEGPKKTQSRPKSFFVHEAHSILRCALDALTVENNYSEANRAAMRWVPWICAYTGARAGEVCQLRKEDFIEIDGVRCIALLPDAGTIKTGKFRHVPLHPHLLEQGIWEYAKRAKAGPLFYNGNLTSGQPWVQTVQILGEWVRGTAKVTDPRIGPNHAWRHWFKSKGRTAGVDDAYLDAICGHTSPAQGRKYGEFEPPALLREIKKLPAIDPRRKDGD</sequence>
<dbReference type="InterPro" id="IPR010998">
    <property type="entry name" value="Integrase_recombinase_N"/>
</dbReference>
<dbReference type="PROSITE" id="PS51898">
    <property type="entry name" value="TYR_RECOMBINASE"/>
    <property type="match status" value="1"/>
</dbReference>
<dbReference type="RefSeq" id="WP_247260523.1">
    <property type="nucleotide sequence ID" value="NZ_JALJQZ010000010.1"/>
</dbReference>
<dbReference type="Gene3D" id="1.10.443.10">
    <property type="entry name" value="Intergrase catalytic core"/>
    <property type="match status" value="1"/>
</dbReference>
<feature type="domain" description="Core-binding (CB)" evidence="7">
    <location>
        <begin position="226"/>
        <end position="308"/>
    </location>
</feature>
<dbReference type="InterPro" id="IPR013762">
    <property type="entry name" value="Integrase-like_cat_sf"/>
</dbReference>
<keyword evidence="4" id="KW-0233">DNA recombination</keyword>
<evidence type="ECO:0000313" key="8">
    <source>
        <dbReference type="EMBL" id="MFC3966997.1"/>
    </source>
</evidence>
<dbReference type="PANTHER" id="PTHR30349:SF41">
    <property type="entry name" value="INTEGRASE_RECOMBINASE PROTEIN MJ0367-RELATED"/>
    <property type="match status" value="1"/>
</dbReference>
<dbReference type="PANTHER" id="PTHR30349">
    <property type="entry name" value="PHAGE INTEGRASE-RELATED"/>
    <property type="match status" value="1"/>
</dbReference>
<evidence type="ECO:0000259" key="7">
    <source>
        <dbReference type="PROSITE" id="PS51900"/>
    </source>
</evidence>
<proteinExistence type="inferred from homology"/>
<dbReference type="PROSITE" id="PS51900">
    <property type="entry name" value="CB"/>
    <property type="match status" value="1"/>
</dbReference>
<evidence type="ECO:0000256" key="4">
    <source>
        <dbReference type="ARBA" id="ARBA00023172"/>
    </source>
</evidence>
<dbReference type="Gene3D" id="1.10.150.130">
    <property type="match status" value="1"/>
</dbReference>
<dbReference type="InterPro" id="IPR044068">
    <property type="entry name" value="CB"/>
</dbReference>
<organism evidence="8 9">
    <name type="scientific">Rhizobium lemnae</name>
    <dbReference type="NCBI Taxonomy" id="1214924"/>
    <lineage>
        <taxon>Bacteria</taxon>
        <taxon>Pseudomonadati</taxon>
        <taxon>Pseudomonadota</taxon>
        <taxon>Alphaproteobacteria</taxon>
        <taxon>Hyphomicrobiales</taxon>
        <taxon>Rhizobiaceae</taxon>
        <taxon>Rhizobium/Agrobacterium group</taxon>
        <taxon>Rhizobium</taxon>
    </lineage>
</organism>
<accession>A0ABV8E6D1</accession>
<evidence type="ECO:0000256" key="3">
    <source>
        <dbReference type="ARBA" id="ARBA00023125"/>
    </source>
</evidence>
<evidence type="ECO:0000256" key="1">
    <source>
        <dbReference type="ARBA" id="ARBA00008857"/>
    </source>
</evidence>